<dbReference type="AlphaFoldDB" id="A0A679IKI1"/>
<dbReference type="Pfam" id="PF01724">
    <property type="entry name" value="DUF29"/>
    <property type="match status" value="1"/>
</dbReference>
<sequence length="168" mass="18765">MDQPSLYDDIVSGTEQREAALRSLARRPDLSNMLNLESTAEEIEGLGSSQVRAGESLLTQTLLHLFERLSAPRTFPVEHSRREIGAFQIDDCERYDPSMRQRINWFEGRASARELAKPGLIAYGDTLISNLPAQCPLGVVQPLVTQFDMDDALLRIAATTILKSPEKH</sequence>
<dbReference type="EMBL" id="LR743504">
    <property type="protein sequence ID" value="CAA2099168.1"/>
    <property type="molecule type" value="Genomic_DNA"/>
</dbReference>
<gene>
    <name evidence="1" type="ORF">MBUL_00011</name>
</gene>
<dbReference type="Gene3D" id="1.20.1220.20">
    <property type="entry name" value="Uncharcterised protein PF01724"/>
    <property type="match status" value="1"/>
</dbReference>
<name>A0A679IKI1_9HYPH</name>
<evidence type="ECO:0000313" key="1">
    <source>
        <dbReference type="EMBL" id="CAA2099168.1"/>
    </source>
</evidence>
<accession>A0A679IKI1</accession>
<protein>
    <submittedName>
        <fullName evidence="1">Uncharacterized protein</fullName>
    </submittedName>
</protein>
<proteinExistence type="predicted"/>
<reference evidence="1" key="1">
    <citation type="submission" date="2019-12" db="EMBL/GenBank/DDBJ databases">
        <authorList>
            <person name="Cremers G."/>
        </authorList>
    </citation>
    <scope>NUCLEOTIDE SEQUENCE</scope>
    <source>
        <strain evidence="1">Mbul1</strain>
    </source>
</reference>
<organism evidence="1">
    <name type="scientific">Methylobacterium bullatum</name>
    <dbReference type="NCBI Taxonomy" id="570505"/>
    <lineage>
        <taxon>Bacteria</taxon>
        <taxon>Pseudomonadati</taxon>
        <taxon>Pseudomonadota</taxon>
        <taxon>Alphaproteobacteria</taxon>
        <taxon>Hyphomicrobiales</taxon>
        <taxon>Methylobacteriaceae</taxon>
        <taxon>Methylobacterium</taxon>
    </lineage>
</organism>